<comment type="caution">
    <text evidence="2">The sequence shown here is derived from an EMBL/GenBank/DDBJ whole genome shotgun (WGS) entry which is preliminary data.</text>
</comment>
<reference evidence="2" key="1">
    <citation type="journal article" date="2020" name="mSystems">
        <title>Genome- and Community-Level Interaction Insights into Carbon Utilization and Element Cycling Functions of Hydrothermarchaeota in Hydrothermal Sediment.</title>
        <authorList>
            <person name="Zhou Z."/>
            <person name="Liu Y."/>
            <person name="Xu W."/>
            <person name="Pan J."/>
            <person name="Luo Z.H."/>
            <person name="Li M."/>
        </authorList>
    </citation>
    <scope>NUCLEOTIDE SEQUENCE [LARGE SCALE GENOMIC DNA]</scope>
    <source>
        <strain evidence="2">HyVt-501</strain>
    </source>
</reference>
<proteinExistence type="predicted"/>
<evidence type="ECO:0000313" key="2">
    <source>
        <dbReference type="EMBL" id="HHJ63469.1"/>
    </source>
</evidence>
<sequence length="108" mass="12635">MINMTPYELVVLLAAGFFYILSAGAYAFTYTYGRMRSMNKVKLFSLLFVALMLYCAYLMISSPVFTSFWKTLLTVATFTYLIVPRAMWWVVVRIHNAEREKAVNRTYR</sequence>
<organism evidence="2">
    <name type="scientific">Aquifex aeolicus</name>
    <dbReference type="NCBI Taxonomy" id="63363"/>
    <lineage>
        <taxon>Bacteria</taxon>
        <taxon>Pseudomonadati</taxon>
        <taxon>Aquificota</taxon>
        <taxon>Aquificia</taxon>
        <taxon>Aquificales</taxon>
        <taxon>Aquificaceae</taxon>
        <taxon>Aquifex</taxon>
    </lineage>
</organism>
<feature type="transmembrane region" description="Helical" evidence="1">
    <location>
        <begin position="41"/>
        <end position="60"/>
    </location>
</feature>
<keyword evidence="1" id="KW-0812">Transmembrane</keyword>
<evidence type="ECO:0000256" key="1">
    <source>
        <dbReference type="SAM" id="Phobius"/>
    </source>
</evidence>
<dbReference type="EMBL" id="DRNB01000035">
    <property type="protein sequence ID" value="HHJ63469.1"/>
    <property type="molecule type" value="Genomic_DNA"/>
</dbReference>
<keyword evidence="1" id="KW-0472">Membrane</keyword>
<feature type="transmembrane region" description="Helical" evidence="1">
    <location>
        <begin position="6"/>
        <end position="29"/>
    </location>
</feature>
<keyword evidence="1" id="KW-1133">Transmembrane helix</keyword>
<feature type="transmembrane region" description="Helical" evidence="1">
    <location>
        <begin position="72"/>
        <end position="91"/>
    </location>
</feature>
<dbReference type="Proteomes" id="UP000885792">
    <property type="component" value="Unassembled WGS sequence"/>
</dbReference>
<gene>
    <name evidence="2" type="ORF">ENJ61_01030</name>
</gene>
<name>A0A7C5L2B4_AQUAO</name>
<protein>
    <submittedName>
        <fullName evidence="2">Uncharacterized protein</fullName>
    </submittedName>
</protein>
<accession>A0A7C5L2B4</accession>
<dbReference type="AlphaFoldDB" id="A0A7C5L2B4"/>